<dbReference type="Proteomes" id="UP000461948">
    <property type="component" value="Unassembled WGS sequence"/>
</dbReference>
<evidence type="ECO:0000313" key="1">
    <source>
        <dbReference type="EMBL" id="MSE19151.1"/>
    </source>
</evidence>
<dbReference type="AlphaFoldDB" id="A0A7X2MTM5"/>
<reference evidence="1 2" key="1">
    <citation type="submission" date="2019-11" db="EMBL/GenBank/DDBJ databases">
        <title>Draft Genome Sequence of Plant Growth-Promoting Rhizosphere-Associated Bacteria.</title>
        <authorList>
            <person name="Vasilyev I.Y."/>
            <person name="Radchenko V."/>
            <person name="Ilnitskaya E.V."/>
        </authorList>
    </citation>
    <scope>NUCLEOTIDE SEQUENCE [LARGE SCALE GENOMIC DNA]</scope>
    <source>
        <strain evidence="1 2">VRA_MhP_f</strain>
    </source>
</reference>
<dbReference type="EMBL" id="WKLC01002441">
    <property type="protein sequence ID" value="MSE19151.1"/>
    <property type="molecule type" value="Genomic_DNA"/>
</dbReference>
<organism evidence="1 2">
    <name type="scientific">Enterobacter agglomerans</name>
    <name type="common">Erwinia herbicola</name>
    <name type="synonym">Pantoea agglomerans</name>
    <dbReference type="NCBI Taxonomy" id="549"/>
    <lineage>
        <taxon>Bacteria</taxon>
        <taxon>Pseudomonadati</taxon>
        <taxon>Pseudomonadota</taxon>
        <taxon>Gammaproteobacteria</taxon>
        <taxon>Enterobacterales</taxon>
        <taxon>Erwiniaceae</taxon>
        <taxon>Pantoea</taxon>
        <taxon>Pantoea agglomerans group</taxon>
    </lineage>
</organism>
<proteinExistence type="predicted"/>
<evidence type="ECO:0000313" key="2">
    <source>
        <dbReference type="Proteomes" id="UP000461948"/>
    </source>
</evidence>
<accession>A0A7X2MTM5</accession>
<comment type="caution">
    <text evidence="1">The sequence shown here is derived from an EMBL/GenBank/DDBJ whole genome shotgun (WGS) entry which is preliminary data.</text>
</comment>
<sequence>FLYLGTPQLKSSTTVLPPDTAPFVRYF</sequence>
<name>A0A7X2MTM5_ENTAG</name>
<gene>
    <name evidence="1" type="ORF">GKC49_29825</name>
</gene>
<feature type="non-terminal residue" evidence="1">
    <location>
        <position position="1"/>
    </location>
</feature>
<protein>
    <submittedName>
        <fullName evidence="1">NAD(P)H nitroreductase</fullName>
    </submittedName>
</protein>